<dbReference type="InterPro" id="IPR003593">
    <property type="entry name" value="AAA+_ATPase"/>
</dbReference>
<dbReference type="InterPro" id="IPR027417">
    <property type="entry name" value="P-loop_NTPase"/>
</dbReference>
<feature type="domain" description="AAA+ ATPase" evidence="1">
    <location>
        <begin position="182"/>
        <end position="307"/>
    </location>
</feature>
<dbReference type="EMBL" id="CP015756">
    <property type="protein sequence ID" value="APC42474.1"/>
    <property type="molecule type" value="Genomic_DNA"/>
</dbReference>
<dbReference type="NCBIfam" id="NF005304">
    <property type="entry name" value="PRK06835.1"/>
    <property type="match status" value="1"/>
</dbReference>
<keyword evidence="3" id="KW-1185">Reference proteome</keyword>
<dbReference type="Proteomes" id="UP000182569">
    <property type="component" value="Chromosome"/>
</dbReference>
<dbReference type="Gene3D" id="3.40.50.300">
    <property type="entry name" value="P-loop containing nucleotide triphosphate hydrolases"/>
    <property type="match status" value="1"/>
</dbReference>
<proteinExistence type="predicted"/>
<dbReference type="GO" id="GO:0006260">
    <property type="term" value="P:DNA replication"/>
    <property type="evidence" value="ECO:0007669"/>
    <property type="project" value="TreeGrafter"/>
</dbReference>
<gene>
    <name evidence="2" type="ORF">A7L45_21720</name>
</gene>
<dbReference type="PANTHER" id="PTHR30050:SF4">
    <property type="entry name" value="ATP-BINDING PROTEIN RV3427C IN INSERTION SEQUENCE-RELATED"/>
    <property type="match status" value="1"/>
</dbReference>
<dbReference type="AlphaFoldDB" id="A0A1J0GM37"/>
<dbReference type="Pfam" id="PF01695">
    <property type="entry name" value="IstB_IS21"/>
    <property type="match status" value="1"/>
</dbReference>
<dbReference type="KEGG" id="ceu:A7L45_21720"/>
<evidence type="ECO:0000313" key="3">
    <source>
        <dbReference type="Proteomes" id="UP000182569"/>
    </source>
</evidence>
<dbReference type="SUPFAM" id="SSF52540">
    <property type="entry name" value="P-loop containing nucleoside triphosphate hydrolases"/>
    <property type="match status" value="1"/>
</dbReference>
<dbReference type="SMART" id="SM00382">
    <property type="entry name" value="AAA"/>
    <property type="match status" value="1"/>
</dbReference>
<protein>
    <submittedName>
        <fullName evidence="2">DNA replication protein DnaC</fullName>
    </submittedName>
</protein>
<dbReference type="STRING" id="1552.A7L45_21720"/>
<dbReference type="InterPro" id="IPR002611">
    <property type="entry name" value="IstB_ATP-bd"/>
</dbReference>
<dbReference type="GO" id="GO:0005524">
    <property type="term" value="F:ATP binding"/>
    <property type="evidence" value="ECO:0007669"/>
    <property type="project" value="InterPro"/>
</dbReference>
<dbReference type="OrthoDB" id="9776217at2"/>
<reference evidence="3" key="1">
    <citation type="journal article" date="2016" name="Front. Microbiol.">
        <title>Complete Genome Sequence of Clostridium estertheticum DSM 8809, a Microbe Identified in Spoiled Vacuum Packed Beef.</title>
        <authorList>
            <person name="Yu Z."/>
            <person name="Gunn L."/>
            <person name="Brennan E."/>
            <person name="Reid R."/>
            <person name="Wall P.G."/>
            <person name="Gaora O.P."/>
            <person name="Hurley D."/>
            <person name="Bolton D."/>
            <person name="Fanning S."/>
        </authorList>
    </citation>
    <scope>NUCLEOTIDE SEQUENCE [LARGE SCALE GENOMIC DNA]</scope>
    <source>
        <strain evidence="3">DSM 8809</strain>
    </source>
</reference>
<evidence type="ECO:0000313" key="2">
    <source>
        <dbReference type="EMBL" id="APC42474.1"/>
    </source>
</evidence>
<evidence type="ECO:0000259" key="1">
    <source>
        <dbReference type="SMART" id="SM00382"/>
    </source>
</evidence>
<dbReference type="CDD" id="cd00009">
    <property type="entry name" value="AAA"/>
    <property type="match status" value="1"/>
</dbReference>
<dbReference type="PANTHER" id="PTHR30050">
    <property type="entry name" value="CHROMOSOMAL REPLICATION INITIATOR PROTEIN DNAA"/>
    <property type="match status" value="1"/>
</dbReference>
<sequence length="326" mass="37809">MIKGYQTKILSIYDQIRQEEESDFRKRKIHIEETHPEIIGLDKKIGKLCIELSISALKNTDNRESHLHDLKEKIMDLRVKKSELLVSNGFNMEYLNLHYRCNKCRDTGFIGNTKCSCFKQKVVDVYYTGSELKSMLKTHNFDNFKLDYYPSRKSELESISPKKNMEKILSISMSFLKNFDTTDENLLFYGSSGTGKTFLSHCITKELIDKGSFVVYRTAEELIRALKDIRFNNNSALEELLIDCDLLIIDDLGTEQLSDFNKAELFNLLNTKLLKQKKMVVSTNLSLESLLKTYAERITSRLFGNFTACKFFGDDIRIKENLSKLK</sequence>
<name>A0A1J0GM37_9CLOT</name>
<accession>A0A1J0GM37</accession>
<dbReference type="RefSeq" id="WP_071614762.1">
    <property type="nucleotide sequence ID" value="NZ_CP015756.1"/>
</dbReference>
<organism evidence="2 3">
    <name type="scientific">Clostridium estertheticum subsp. estertheticum</name>
    <dbReference type="NCBI Taxonomy" id="1552"/>
    <lineage>
        <taxon>Bacteria</taxon>
        <taxon>Bacillati</taxon>
        <taxon>Bacillota</taxon>
        <taxon>Clostridia</taxon>
        <taxon>Eubacteriales</taxon>
        <taxon>Clostridiaceae</taxon>
        <taxon>Clostridium</taxon>
    </lineage>
</organism>